<keyword evidence="1" id="KW-0472">Membrane</keyword>
<evidence type="ECO:0000256" key="1">
    <source>
        <dbReference type="SAM" id="Phobius"/>
    </source>
</evidence>
<accession>A0A0W8FCH3</accession>
<keyword evidence="1" id="KW-0812">Transmembrane</keyword>
<evidence type="ECO:0000313" key="2">
    <source>
        <dbReference type="EMBL" id="KUG18567.1"/>
    </source>
</evidence>
<comment type="caution">
    <text evidence="2">The sequence shown here is derived from an EMBL/GenBank/DDBJ whole genome shotgun (WGS) entry which is preliminary data.</text>
</comment>
<dbReference type="AlphaFoldDB" id="A0A0W8FCH3"/>
<feature type="transmembrane region" description="Helical" evidence="1">
    <location>
        <begin position="37"/>
        <end position="55"/>
    </location>
</feature>
<reference evidence="2" key="1">
    <citation type="journal article" date="2015" name="Proc. Natl. Acad. Sci. U.S.A.">
        <title>Networks of energetic and metabolic interactions define dynamics in microbial communities.</title>
        <authorList>
            <person name="Embree M."/>
            <person name="Liu J.K."/>
            <person name="Al-Bassam M.M."/>
            <person name="Zengler K."/>
        </authorList>
    </citation>
    <scope>NUCLEOTIDE SEQUENCE</scope>
</reference>
<dbReference type="EMBL" id="LNQE01001374">
    <property type="protein sequence ID" value="KUG18567.1"/>
    <property type="molecule type" value="Genomic_DNA"/>
</dbReference>
<proteinExistence type="predicted"/>
<gene>
    <name evidence="2" type="ORF">ASZ90_011697</name>
</gene>
<sequence length="70" mass="8119">MYEKIDKTTRLKYAAISILLFVLGLLIMLTFFLVFTIVFALAVWAWSGIFMYLAIEGRPYSDFCRSIGLR</sequence>
<name>A0A0W8FCH3_9ZZZZ</name>
<feature type="transmembrane region" description="Helical" evidence="1">
    <location>
        <begin position="12"/>
        <end position="31"/>
    </location>
</feature>
<organism evidence="2">
    <name type="scientific">hydrocarbon metagenome</name>
    <dbReference type="NCBI Taxonomy" id="938273"/>
    <lineage>
        <taxon>unclassified sequences</taxon>
        <taxon>metagenomes</taxon>
        <taxon>ecological metagenomes</taxon>
    </lineage>
</organism>
<keyword evidence="1" id="KW-1133">Transmembrane helix</keyword>
<protein>
    <submittedName>
        <fullName evidence="2">Uncharacterized protein</fullName>
    </submittedName>
</protein>